<dbReference type="SUPFAM" id="SSF58104">
    <property type="entry name" value="Methyl-accepting chemotaxis protein (MCP) signaling domain"/>
    <property type="match status" value="1"/>
</dbReference>
<dbReference type="RefSeq" id="WP_208056747.1">
    <property type="nucleotide sequence ID" value="NZ_JAGEMK010000009.1"/>
</dbReference>
<evidence type="ECO:0000313" key="4">
    <source>
        <dbReference type="EMBL" id="MBO1753074.1"/>
    </source>
</evidence>
<dbReference type="Proteomes" id="UP000664209">
    <property type="component" value="Unassembled WGS sequence"/>
</dbReference>
<accession>A0A939LS27</accession>
<dbReference type="InterPro" id="IPR004089">
    <property type="entry name" value="MCPsignal_dom"/>
</dbReference>
<dbReference type="Gene3D" id="1.10.287.950">
    <property type="entry name" value="Methyl-accepting chemotaxis protein"/>
    <property type="match status" value="1"/>
</dbReference>
<dbReference type="PROSITE" id="PS50111">
    <property type="entry name" value="CHEMOTAXIS_TRANSDUC_2"/>
    <property type="match status" value="1"/>
</dbReference>
<evidence type="ECO:0000256" key="2">
    <source>
        <dbReference type="PROSITE-ProRule" id="PRU00284"/>
    </source>
</evidence>
<dbReference type="PANTHER" id="PTHR32089">
    <property type="entry name" value="METHYL-ACCEPTING CHEMOTAXIS PROTEIN MCPB"/>
    <property type="match status" value="1"/>
</dbReference>
<reference evidence="4" key="1">
    <citation type="submission" date="2021-03" db="EMBL/GenBank/DDBJ databases">
        <title>Actinotalea soli sp. nov., isolated from soil.</title>
        <authorList>
            <person name="Ping W."/>
            <person name="Zhang J."/>
        </authorList>
    </citation>
    <scope>NUCLEOTIDE SEQUENCE</scope>
    <source>
        <strain evidence="4">BY-33</strain>
    </source>
</reference>
<evidence type="ECO:0000259" key="3">
    <source>
        <dbReference type="PROSITE" id="PS50111"/>
    </source>
</evidence>
<dbReference type="Pfam" id="PF00015">
    <property type="entry name" value="MCPsignal"/>
    <property type="match status" value="1"/>
</dbReference>
<protein>
    <submittedName>
        <fullName evidence="4">Chemotaxis protein</fullName>
    </submittedName>
</protein>
<name>A0A939LS27_9CELL</name>
<dbReference type="EMBL" id="JAGEMK010000009">
    <property type="protein sequence ID" value="MBO1753074.1"/>
    <property type="molecule type" value="Genomic_DNA"/>
</dbReference>
<dbReference type="AlphaFoldDB" id="A0A939LS27"/>
<feature type="domain" description="Methyl-accepting transducer" evidence="3">
    <location>
        <begin position="150"/>
        <end position="318"/>
    </location>
</feature>
<dbReference type="SMART" id="SM00283">
    <property type="entry name" value="MA"/>
    <property type="match status" value="1"/>
</dbReference>
<dbReference type="PANTHER" id="PTHR32089:SF112">
    <property type="entry name" value="LYSOZYME-LIKE PROTEIN-RELATED"/>
    <property type="match status" value="1"/>
</dbReference>
<dbReference type="GO" id="GO:0007165">
    <property type="term" value="P:signal transduction"/>
    <property type="evidence" value="ECO:0007669"/>
    <property type="project" value="UniProtKB-KW"/>
</dbReference>
<sequence>MIGSRRRVRELESQVAAYRELVQVIAATVERASTGDLEARMPTPPVLGDGGCDGEVTRVRSHLNHLLDVVDAFAREAGASLTAAAAGDHQRRLLLRGLPGAFRERAQVINRARDHLRLSEEEVTRGVDAREALAADFEREVLASSSALGEQARAMAGNASSLARSAGSAVAQADGAHVAVSRLEEAAGVISEVVRLIAEVAAQTRLLALNATIEAARAGEHGRGFAVVANEVERLAEETSGATSRIELQVETAQAAVADVASVLAVVQDAVRSMDTDVAELRSRIDGEGRSGTDVLPLVPSAARLDQEVARFLGELRA</sequence>
<evidence type="ECO:0000313" key="5">
    <source>
        <dbReference type="Proteomes" id="UP000664209"/>
    </source>
</evidence>
<evidence type="ECO:0000256" key="1">
    <source>
        <dbReference type="ARBA" id="ARBA00023224"/>
    </source>
</evidence>
<gene>
    <name evidence="4" type="ORF">J4G33_14775</name>
</gene>
<organism evidence="4 5">
    <name type="scientific">Actinotalea soli</name>
    <dbReference type="NCBI Taxonomy" id="2819234"/>
    <lineage>
        <taxon>Bacteria</taxon>
        <taxon>Bacillati</taxon>
        <taxon>Actinomycetota</taxon>
        <taxon>Actinomycetes</taxon>
        <taxon>Micrococcales</taxon>
        <taxon>Cellulomonadaceae</taxon>
        <taxon>Actinotalea</taxon>
    </lineage>
</organism>
<keyword evidence="5" id="KW-1185">Reference proteome</keyword>
<comment type="caution">
    <text evidence="4">The sequence shown here is derived from an EMBL/GenBank/DDBJ whole genome shotgun (WGS) entry which is preliminary data.</text>
</comment>
<proteinExistence type="predicted"/>
<dbReference type="GO" id="GO:0016020">
    <property type="term" value="C:membrane"/>
    <property type="evidence" value="ECO:0007669"/>
    <property type="project" value="InterPro"/>
</dbReference>
<keyword evidence="1 2" id="KW-0807">Transducer</keyword>